<evidence type="ECO:0000256" key="1">
    <source>
        <dbReference type="SAM" id="MobiDB-lite"/>
    </source>
</evidence>
<sequence>MGNNKQKKPSSFSIFSIFTARRGRNVSCDDPPSPSAKKIYRSDADKRHGLITTGDHKVDNKAEEYINKIRNSYFMASESQTACA</sequence>
<organism evidence="2">
    <name type="scientific">Fagus sylvatica</name>
    <name type="common">Beechnut</name>
    <dbReference type="NCBI Taxonomy" id="28930"/>
    <lineage>
        <taxon>Eukaryota</taxon>
        <taxon>Viridiplantae</taxon>
        <taxon>Streptophyta</taxon>
        <taxon>Embryophyta</taxon>
        <taxon>Tracheophyta</taxon>
        <taxon>Spermatophyta</taxon>
        <taxon>Magnoliopsida</taxon>
        <taxon>eudicotyledons</taxon>
        <taxon>Gunneridae</taxon>
        <taxon>Pentapetalae</taxon>
        <taxon>rosids</taxon>
        <taxon>fabids</taxon>
        <taxon>Fagales</taxon>
        <taxon>Fagaceae</taxon>
        <taxon>Fagus</taxon>
    </lineage>
</organism>
<gene>
    <name evidence="2" type="ORF">FSB_LOCUS58437</name>
</gene>
<proteinExistence type="predicted"/>
<name>A0A2N9J1T3_FAGSY</name>
<protein>
    <submittedName>
        <fullName evidence="2">Uncharacterized protein</fullName>
    </submittedName>
</protein>
<reference evidence="2" key="1">
    <citation type="submission" date="2018-02" db="EMBL/GenBank/DDBJ databases">
        <authorList>
            <person name="Cohen D.B."/>
            <person name="Kent A.D."/>
        </authorList>
    </citation>
    <scope>NUCLEOTIDE SEQUENCE</scope>
</reference>
<evidence type="ECO:0000313" key="2">
    <source>
        <dbReference type="EMBL" id="SPD30555.1"/>
    </source>
</evidence>
<dbReference type="AlphaFoldDB" id="A0A2N9J1T3"/>
<dbReference type="PANTHER" id="PTHR33511">
    <property type="entry name" value="OS06G0632400 PROTEIN"/>
    <property type="match status" value="1"/>
</dbReference>
<feature type="compositionally biased region" description="Basic and acidic residues" evidence="1">
    <location>
        <begin position="40"/>
        <end position="54"/>
    </location>
</feature>
<feature type="region of interest" description="Disordered" evidence="1">
    <location>
        <begin position="25"/>
        <end position="54"/>
    </location>
</feature>
<accession>A0A2N9J1T3</accession>
<dbReference type="EMBL" id="OIVN01006322">
    <property type="protein sequence ID" value="SPD30555.1"/>
    <property type="molecule type" value="Genomic_DNA"/>
</dbReference>